<organism evidence="2">
    <name type="scientific">Fusarium oxysporum f. sp. vasinfectum 25433</name>
    <dbReference type="NCBI Taxonomy" id="1089449"/>
    <lineage>
        <taxon>Eukaryota</taxon>
        <taxon>Fungi</taxon>
        <taxon>Dikarya</taxon>
        <taxon>Ascomycota</taxon>
        <taxon>Pezizomycotina</taxon>
        <taxon>Sordariomycetes</taxon>
        <taxon>Hypocreomycetidae</taxon>
        <taxon>Hypocreales</taxon>
        <taxon>Nectriaceae</taxon>
        <taxon>Fusarium</taxon>
        <taxon>Fusarium oxysporum species complex</taxon>
    </lineage>
</organism>
<dbReference type="AlphaFoldDB" id="X0L4C6"/>
<feature type="region of interest" description="Disordered" evidence="1">
    <location>
        <begin position="158"/>
        <end position="238"/>
    </location>
</feature>
<feature type="compositionally biased region" description="Pro residues" evidence="1">
    <location>
        <begin position="223"/>
        <end position="235"/>
    </location>
</feature>
<evidence type="ECO:0000313" key="2">
    <source>
        <dbReference type="EMBL" id="EXM15902.1"/>
    </source>
</evidence>
<protein>
    <submittedName>
        <fullName evidence="2">Uncharacterized protein</fullName>
    </submittedName>
</protein>
<dbReference type="EMBL" id="JH658008">
    <property type="protein sequence ID" value="EXM15902.1"/>
    <property type="molecule type" value="Genomic_DNA"/>
</dbReference>
<accession>X0L4C6</accession>
<dbReference type="Proteomes" id="UP000030701">
    <property type="component" value="Unassembled WGS sequence"/>
</dbReference>
<reference evidence="2" key="1">
    <citation type="submission" date="2011-11" db="EMBL/GenBank/DDBJ databases">
        <title>The Genome Sequence of Fusarium oxysporum Cotton.</title>
        <authorList>
            <consortium name="The Broad Institute Genome Sequencing Platform"/>
            <person name="Ma L.-J."/>
            <person name="Gale L.R."/>
            <person name="Schwartz D.C."/>
            <person name="Zhou S."/>
            <person name="Corby-Kistler H."/>
            <person name="Young S.K."/>
            <person name="Zeng Q."/>
            <person name="Gargeya S."/>
            <person name="Fitzgerald M."/>
            <person name="Haas B."/>
            <person name="Abouelleil A."/>
            <person name="Alvarado L."/>
            <person name="Arachchi H.M."/>
            <person name="Berlin A."/>
            <person name="Brown A."/>
            <person name="Chapman S.B."/>
            <person name="Chen Z."/>
            <person name="Dunbar C."/>
            <person name="Freedman E."/>
            <person name="Gearin G."/>
            <person name="Goldberg J."/>
            <person name="Griggs A."/>
            <person name="Gujja S."/>
            <person name="Heiman D."/>
            <person name="Howarth C."/>
            <person name="Larson L."/>
            <person name="Lui A."/>
            <person name="MacDonald P.J.P."/>
            <person name="Montmayeur A."/>
            <person name="Murphy C."/>
            <person name="Neiman D."/>
            <person name="Pearson M."/>
            <person name="Priest M."/>
            <person name="Roberts A."/>
            <person name="Saif S."/>
            <person name="Shea T."/>
            <person name="Shenoy N."/>
            <person name="Sisk P."/>
            <person name="Stolte C."/>
            <person name="Sykes S."/>
            <person name="Wortman J."/>
            <person name="Nusbaum C."/>
            <person name="Birren B."/>
        </authorList>
    </citation>
    <scope>NUCLEOTIDE SEQUENCE [LARGE SCALE GENOMIC DNA]</scope>
    <source>
        <strain evidence="2">25433</strain>
    </source>
</reference>
<feature type="region of interest" description="Disordered" evidence="1">
    <location>
        <begin position="248"/>
        <end position="267"/>
    </location>
</feature>
<feature type="compositionally biased region" description="Low complexity" evidence="1">
    <location>
        <begin position="175"/>
        <end position="189"/>
    </location>
</feature>
<name>X0L4C6_FUSOX</name>
<evidence type="ECO:0000256" key="1">
    <source>
        <dbReference type="SAM" id="MobiDB-lite"/>
    </source>
</evidence>
<feature type="compositionally biased region" description="Low complexity" evidence="1">
    <location>
        <begin position="201"/>
        <end position="222"/>
    </location>
</feature>
<reference evidence="2" key="2">
    <citation type="submission" date="2012-05" db="EMBL/GenBank/DDBJ databases">
        <title>The Genome Annotation of Fusarium oxysporum Cotton.</title>
        <authorList>
            <consortium name="The Broad Institute Genomics Platform"/>
            <person name="Ma L.-J."/>
            <person name="Corby-Kistler H."/>
            <person name="Broz K."/>
            <person name="Gale L.R."/>
            <person name="Jonkers W."/>
            <person name="O'Donnell K."/>
            <person name="Ploetz R."/>
            <person name="Steinberg C."/>
            <person name="Schwartz D.C."/>
            <person name="VanEtten H."/>
            <person name="Zhou S."/>
            <person name="Young S.K."/>
            <person name="Zeng Q."/>
            <person name="Gargeya S."/>
            <person name="Fitzgerald M."/>
            <person name="Abouelleil A."/>
            <person name="Alvarado L."/>
            <person name="Chapman S.B."/>
            <person name="Gainer-Dewar J."/>
            <person name="Goldberg J."/>
            <person name="Griggs A."/>
            <person name="Gujja S."/>
            <person name="Hansen M."/>
            <person name="Howarth C."/>
            <person name="Imamovic A."/>
            <person name="Ireland A."/>
            <person name="Larimer J."/>
            <person name="McCowan C."/>
            <person name="Murphy C."/>
            <person name="Pearson M."/>
            <person name="Poon T.W."/>
            <person name="Priest M."/>
            <person name="Roberts A."/>
            <person name="Saif S."/>
            <person name="Shea T."/>
            <person name="Sykes S."/>
            <person name="Wortman J."/>
            <person name="Nusbaum C."/>
            <person name="Birren B."/>
        </authorList>
    </citation>
    <scope>NUCLEOTIDE SEQUENCE</scope>
    <source>
        <strain evidence="2">25433</strain>
    </source>
</reference>
<dbReference type="HOGENOM" id="CLU_930783_0_0_1"/>
<gene>
    <name evidence="2" type="ORF">FOTG_15753</name>
</gene>
<proteinExistence type="predicted"/>
<feature type="compositionally biased region" description="Pro residues" evidence="1">
    <location>
        <begin position="190"/>
        <end position="200"/>
    </location>
</feature>
<sequence length="299" mass="34661">MKIINTHSYTFDSISDILGVATYGEEDKPDDFLNSLDPTSDEYDMDTCWIHVQWKSGGTAFVNRDWWRRMKPKKDLPKDDKKRKYFKGLDEFNRPKENPHGPADRALWKWAVARETLYFKDKHGTTFTYDRAFSPINDNIPGGQQLSAAYQSILGGAKKSASPTPLVYPQPPQYQQPQGLLPPQGSLPPQSQPPQPPQPPQYQQTQGSLPPHTQQPQPWQYQQPPPGQYQQPPPWQYQQLPPWQYQQLPPWQYQQPPPGQYQQSQQWQLPAHSNNNQDMIAILNQLGERLQMLEMKTRT</sequence>